<evidence type="ECO:0000256" key="2">
    <source>
        <dbReference type="ARBA" id="ARBA00009854"/>
    </source>
</evidence>
<evidence type="ECO:0000256" key="5">
    <source>
        <dbReference type="ARBA" id="ARBA00022692"/>
    </source>
</evidence>
<feature type="transmembrane region" description="Helical" evidence="8">
    <location>
        <begin position="470"/>
        <end position="493"/>
    </location>
</feature>
<feature type="transmembrane region" description="Helical" evidence="8">
    <location>
        <begin position="407"/>
        <end position="427"/>
    </location>
</feature>
<comment type="subcellular location">
    <subcellularLocation>
        <location evidence="1">Cell membrane</location>
        <topology evidence="1">Multi-pass membrane protein</topology>
    </subcellularLocation>
</comment>
<accession>A0A7W5UGP3</accession>
<dbReference type="InterPro" id="IPR006037">
    <property type="entry name" value="RCK_C"/>
</dbReference>
<keyword evidence="4" id="KW-1003">Cell membrane</keyword>
<evidence type="ECO:0000259" key="10">
    <source>
        <dbReference type="PROSITE" id="PS51202"/>
    </source>
</evidence>
<dbReference type="InterPro" id="IPR050144">
    <property type="entry name" value="AAE_transporter"/>
</dbReference>
<name>A0A7W5UGP3_9BACT</name>
<feature type="transmembrane region" description="Helical" evidence="8">
    <location>
        <begin position="73"/>
        <end position="91"/>
    </location>
</feature>
<dbReference type="Pfam" id="PF02080">
    <property type="entry name" value="TrkA_C"/>
    <property type="match status" value="2"/>
</dbReference>
<dbReference type="GO" id="GO:0008324">
    <property type="term" value="F:monoatomic cation transmembrane transporter activity"/>
    <property type="evidence" value="ECO:0007669"/>
    <property type="project" value="InterPro"/>
</dbReference>
<evidence type="ECO:0000256" key="1">
    <source>
        <dbReference type="ARBA" id="ARBA00004651"/>
    </source>
</evidence>
<feature type="transmembrane region" description="Helical" evidence="8">
    <location>
        <begin position="163"/>
        <end position="185"/>
    </location>
</feature>
<dbReference type="PANTHER" id="PTHR30445:SF3">
    <property type="entry name" value="TRANSPORT PROTEIN YIDE-RELATED"/>
    <property type="match status" value="1"/>
</dbReference>
<feature type="transmembrane region" description="Helical" evidence="8">
    <location>
        <begin position="439"/>
        <end position="458"/>
    </location>
</feature>
<organism evidence="11 12">
    <name type="scientific">Alloprevotella rava</name>
    <dbReference type="NCBI Taxonomy" id="671218"/>
    <lineage>
        <taxon>Bacteria</taxon>
        <taxon>Pseudomonadati</taxon>
        <taxon>Bacteroidota</taxon>
        <taxon>Bacteroidia</taxon>
        <taxon>Bacteroidales</taxon>
        <taxon>Prevotellaceae</taxon>
        <taxon>Alloprevotella</taxon>
    </lineage>
</organism>
<dbReference type="NCBIfam" id="TIGR01625">
    <property type="entry name" value="YidE_YbjL_dupl"/>
    <property type="match status" value="2"/>
</dbReference>
<dbReference type="InterPro" id="IPR006512">
    <property type="entry name" value="YidE_YbjL"/>
</dbReference>
<evidence type="ECO:0000313" key="11">
    <source>
        <dbReference type="EMBL" id="MBB3702196.1"/>
    </source>
</evidence>
<keyword evidence="6 8" id="KW-1133">Transmembrane helix</keyword>
<dbReference type="InterPro" id="IPR036721">
    <property type="entry name" value="RCK_C_sf"/>
</dbReference>
<dbReference type="GO" id="GO:0006813">
    <property type="term" value="P:potassium ion transport"/>
    <property type="evidence" value="ECO:0007669"/>
    <property type="project" value="InterPro"/>
</dbReference>
<dbReference type="PROSITE" id="PS51202">
    <property type="entry name" value="RCK_C"/>
    <property type="match status" value="2"/>
</dbReference>
<dbReference type="RefSeq" id="WP_183694803.1">
    <property type="nucleotide sequence ID" value="NZ_JACICA010000002.1"/>
</dbReference>
<dbReference type="AlphaFoldDB" id="A0A7W5UGP3"/>
<protein>
    <submittedName>
        <fullName evidence="11">AspT/YidE/YbjL antiporter-like protein</fullName>
    </submittedName>
</protein>
<comment type="similarity">
    <text evidence="2">Belongs to the AAE transporter (TC 2.A.81) family.</text>
</comment>
<dbReference type="SUPFAM" id="SSF116726">
    <property type="entry name" value="TrkA C-terminal domain-like"/>
    <property type="match status" value="2"/>
</dbReference>
<evidence type="ECO:0000256" key="7">
    <source>
        <dbReference type="ARBA" id="ARBA00023136"/>
    </source>
</evidence>
<dbReference type="GO" id="GO:0009190">
    <property type="term" value="P:cyclic nucleotide biosynthetic process"/>
    <property type="evidence" value="ECO:0007669"/>
    <property type="project" value="InterPro"/>
</dbReference>
<feature type="transmembrane region" description="Helical" evidence="8">
    <location>
        <begin position="103"/>
        <end position="124"/>
    </location>
</feature>
<evidence type="ECO:0000256" key="8">
    <source>
        <dbReference type="SAM" id="Phobius"/>
    </source>
</evidence>
<dbReference type="PROSITE" id="PS50125">
    <property type="entry name" value="GUANYLATE_CYCLASE_2"/>
    <property type="match status" value="1"/>
</dbReference>
<dbReference type="GO" id="GO:0035556">
    <property type="term" value="P:intracellular signal transduction"/>
    <property type="evidence" value="ECO:0007669"/>
    <property type="project" value="InterPro"/>
</dbReference>
<dbReference type="Proteomes" id="UP000541425">
    <property type="component" value="Unassembled WGS sequence"/>
</dbReference>
<feature type="transmembrane region" description="Helical" evidence="8">
    <location>
        <begin position="16"/>
        <end position="34"/>
    </location>
</feature>
<dbReference type="InterPro" id="IPR001054">
    <property type="entry name" value="A/G_cyclase"/>
</dbReference>
<dbReference type="NCBIfam" id="NF003007">
    <property type="entry name" value="PRK03818.1"/>
    <property type="match status" value="1"/>
</dbReference>
<feature type="domain" description="RCK C-terminal" evidence="10">
    <location>
        <begin position="284"/>
        <end position="369"/>
    </location>
</feature>
<reference evidence="11 12" key="1">
    <citation type="submission" date="2020-08" db="EMBL/GenBank/DDBJ databases">
        <title>Genomic Encyclopedia of Type Strains, Phase IV (KMG-IV): sequencing the most valuable type-strain genomes for metagenomic binning, comparative biology and taxonomic classification.</title>
        <authorList>
            <person name="Goeker M."/>
        </authorList>
    </citation>
    <scope>NUCLEOTIDE SEQUENCE [LARGE SCALE GENOMIC DNA]</scope>
    <source>
        <strain evidence="11 12">DSM 22548</strain>
    </source>
</reference>
<dbReference type="EMBL" id="JACICA010000002">
    <property type="protein sequence ID" value="MBB3702196.1"/>
    <property type="molecule type" value="Genomic_DNA"/>
</dbReference>
<dbReference type="GO" id="GO:0005886">
    <property type="term" value="C:plasma membrane"/>
    <property type="evidence" value="ECO:0007669"/>
    <property type="project" value="UniProtKB-SubCell"/>
</dbReference>
<gene>
    <name evidence="11" type="ORF">FHS60_000649</name>
</gene>
<keyword evidence="7 8" id="KW-0472">Membrane</keyword>
<evidence type="ECO:0000256" key="6">
    <source>
        <dbReference type="ARBA" id="ARBA00022989"/>
    </source>
</evidence>
<feature type="domain" description="RCK C-terminal" evidence="10">
    <location>
        <begin position="194"/>
        <end position="276"/>
    </location>
</feature>
<dbReference type="PANTHER" id="PTHR30445">
    <property type="entry name" value="K(+)_H(+) ANTIPORTER SUBUNIT KHTT"/>
    <property type="match status" value="1"/>
</dbReference>
<keyword evidence="5 8" id="KW-0812">Transmembrane</keyword>
<proteinExistence type="inferred from homology"/>
<dbReference type="Gene3D" id="3.30.70.1450">
    <property type="entry name" value="Regulator of K+ conductance, C-terminal domain"/>
    <property type="match status" value="2"/>
</dbReference>
<feature type="transmembrane region" description="Helical" evidence="8">
    <location>
        <begin position="379"/>
        <end position="401"/>
    </location>
</feature>
<sequence>MDFLQWLDKVVFDVPAIKAVAVISLCCAIGLSLGKFKIKGIGLGVTWVFFMGILLGGLGITIDHEMLIYAEDFGLIIFVYVLGLQVGPGFMSSFRSGGTVLSLLSLTLILVGTIAALVPIFFGWSPLGEMMGVLCGATTNTPALAASQQALSQMHHPGDGLDAALSLAVTYPIGMVGVIIALMLVKGYLHKNPKSIVKRDPDEAYIASFEISNPAIFGKTIIECAKLADKHFIVSRIWRKDRVILATGQTPLEEGDRVLVITQPKYVETLTILFGKVDEKDWNKSDIDWNKLDTALVSERILITRNHINGKHLGQLHLRNRFGVNVSRVKRSDIQLMAEPNLVLRVGDRVTVVGSPESCKKVAEELGNTIHALDEPNMVTIFIGMVLGLALGYLPIAIPGMSSPLRLGLAGGPVVMGILIGAFGPRFHMVAYVTNSANLLIRSLGLSTYLACLGLDAGPKFVETVMRPAALSWIGYSVFLSVVPVAIMAIIAVKWFKRSYATTAGMLCGAMANPIALDYVNSTEDGDQASVAYATVYPLGMFVRVIIAQLIVMLWLG</sequence>
<feature type="transmembrane region" description="Helical" evidence="8">
    <location>
        <begin position="500"/>
        <end position="517"/>
    </location>
</feature>
<keyword evidence="3" id="KW-0813">Transport</keyword>
<feature type="domain" description="Guanylate cyclase" evidence="9">
    <location>
        <begin position="405"/>
        <end position="441"/>
    </location>
</feature>
<feature type="transmembrane region" description="Helical" evidence="8">
    <location>
        <begin position="537"/>
        <end position="556"/>
    </location>
</feature>
<evidence type="ECO:0000313" key="12">
    <source>
        <dbReference type="Proteomes" id="UP000541425"/>
    </source>
</evidence>
<evidence type="ECO:0000256" key="3">
    <source>
        <dbReference type="ARBA" id="ARBA00022448"/>
    </source>
</evidence>
<feature type="transmembrane region" description="Helical" evidence="8">
    <location>
        <begin position="41"/>
        <end position="61"/>
    </location>
</feature>
<evidence type="ECO:0000256" key="4">
    <source>
        <dbReference type="ARBA" id="ARBA00022475"/>
    </source>
</evidence>
<dbReference type="Pfam" id="PF06826">
    <property type="entry name" value="Asp-Al_Ex"/>
    <property type="match status" value="2"/>
</dbReference>
<comment type="caution">
    <text evidence="11">The sequence shown here is derived from an EMBL/GenBank/DDBJ whole genome shotgun (WGS) entry which is preliminary data.</text>
</comment>
<evidence type="ECO:0000259" key="9">
    <source>
        <dbReference type="PROSITE" id="PS50125"/>
    </source>
</evidence>